<evidence type="ECO:0000256" key="1">
    <source>
        <dbReference type="SAM" id="SignalP"/>
    </source>
</evidence>
<dbReference type="EMBL" id="PKPP01006581">
    <property type="protein sequence ID" value="PWA56059.1"/>
    <property type="molecule type" value="Genomic_DNA"/>
</dbReference>
<keyword evidence="1" id="KW-0732">Signal</keyword>
<feature type="signal peptide" evidence="1">
    <location>
        <begin position="1"/>
        <end position="23"/>
    </location>
</feature>
<proteinExistence type="predicted"/>
<protein>
    <submittedName>
        <fullName evidence="2">Uncharacterized protein</fullName>
    </submittedName>
</protein>
<gene>
    <name evidence="2" type="ORF">CTI12_AA421650</name>
</gene>
<dbReference type="AlphaFoldDB" id="A0A2U1M475"/>
<evidence type="ECO:0000313" key="3">
    <source>
        <dbReference type="Proteomes" id="UP000245207"/>
    </source>
</evidence>
<evidence type="ECO:0000313" key="2">
    <source>
        <dbReference type="EMBL" id="PWA56059.1"/>
    </source>
</evidence>
<dbReference type="Proteomes" id="UP000245207">
    <property type="component" value="Unassembled WGS sequence"/>
</dbReference>
<reference evidence="2 3" key="1">
    <citation type="journal article" date="2018" name="Mol. Plant">
        <title>The genome of Artemisia annua provides insight into the evolution of Asteraceae family and artemisinin biosynthesis.</title>
        <authorList>
            <person name="Shen Q."/>
            <person name="Zhang L."/>
            <person name="Liao Z."/>
            <person name="Wang S."/>
            <person name="Yan T."/>
            <person name="Shi P."/>
            <person name="Liu M."/>
            <person name="Fu X."/>
            <person name="Pan Q."/>
            <person name="Wang Y."/>
            <person name="Lv Z."/>
            <person name="Lu X."/>
            <person name="Zhang F."/>
            <person name="Jiang W."/>
            <person name="Ma Y."/>
            <person name="Chen M."/>
            <person name="Hao X."/>
            <person name="Li L."/>
            <person name="Tang Y."/>
            <person name="Lv G."/>
            <person name="Zhou Y."/>
            <person name="Sun X."/>
            <person name="Brodelius P.E."/>
            <person name="Rose J.K.C."/>
            <person name="Tang K."/>
        </authorList>
    </citation>
    <scope>NUCLEOTIDE SEQUENCE [LARGE SCALE GENOMIC DNA]</scope>
    <source>
        <strain evidence="3">cv. Huhao1</strain>
        <tissue evidence="2">Leaf</tissue>
    </source>
</reference>
<keyword evidence="3" id="KW-1185">Reference proteome</keyword>
<sequence>MCTHMIFVIFCLLVSQQAYMLNARDVDQKDTMISPNGCWKLDQGPCGPDCSESCCNDKCMKLGKTVSGKCEITGGRNVCYCDIPC</sequence>
<accession>A0A2U1M475</accession>
<organism evidence="2 3">
    <name type="scientific">Artemisia annua</name>
    <name type="common">Sweet wormwood</name>
    <dbReference type="NCBI Taxonomy" id="35608"/>
    <lineage>
        <taxon>Eukaryota</taxon>
        <taxon>Viridiplantae</taxon>
        <taxon>Streptophyta</taxon>
        <taxon>Embryophyta</taxon>
        <taxon>Tracheophyta</taxon>
        <taxon>Spermatophyta</taxon>
        <taxon>Magnoliopsida</taxon>
        <taxon>eudicotyledons</taxon>
        <taxon>Gunneridae</taxon>
        <taxon>Pentapetalae</taxon>
        <taxon>asterids</taxon>
        <taxon>campanulids</taxon>
        <taxon>Asterales</taxon>
        <taxon>Asteraceae</taxon>
        <taxon>Asteroideae</taxon>
        <taxon>Anthemideae</taxon>
        <taxon>Artemisiinae</taxon>
        <taxon>Artemisia</taxon>
    </lineage>
</organism>
<comment type="caution">
    <text evidence="2">The sequence shown here is derived from an EMBL/GenBank/DDBJ whole genome shotgun (WGS) entry which is preliminary data.</text>
</comment>
<feature type="chain" id="PRO_5015718294" evidence="1">
    <location>
        <begin position="24"/>
        <end position="85"/>
    </location>
</feature>
<name>A0A2U1M475_ARTAN</name>